<dbReference type="PANTHER" id="PTHR42282">
    <property type="entry name" value="PANTOATE KINASE-RELATED"/>
    <property type="match status" value="1"/>
</dbReference>
<keyword evidence="1" id="KW-0547">Nucleotide-binding</keyword>
<dbReference type="GeneID" id="25152092"/>
<dbReference type="UniPathway" id="UPA00241"/>
<name>A0A097QRK3_9EURY</name>
<dbReference type="InterPro" id="IPR006204">
    <property type="entry name" value="GHMP_kinase_N_dom"/>
</dbReference>
<evidence type="ECO:0000313" key="4">
    <source>
        <dbReference type="Proteomes" id="UP000029980"/>
    </source>
</evidence>
<accession>A0A097QRK3</accession>
<dbReference type="KEGG" id="teu:TEU_01430"/>
<dbReference type="InterPro" id="IPR020568">
    <property type="entry name" value="Ribosomal_Su5_D2-typ_SF"/>
</dbReference>
<organism evidence="3 4">
    <name type="scientific">Thermococcus eurythermalis</name>
    <dbReference type="NCBI Taxonomy" id="1505907"/>
    <lineage>
        <taxon>Archaea</taxon>
        <taxon>Methanobacteriati</taxon>
        <taxon>Methanobacteriota</taxon>
        <taxon>Thermococci</taxon>
        <taxon>Thermococcales</taxon>
        <taxon>Thermococcaceae</taxon>
        <taxon>Thermococcus</taxon>
    </lineage>
</organism>
<keyword evidence="4" id="KW-1185">Reference proteome</keyword>
<evidence type="ECO:0000313" key="3">
    <source>
        <dbReference type="EMBL" id="AIU69104.1"/>
    </source>
</evidence>
<dbReference type="Pfam" id="PF00288">
    <property type="entry name" value="GHMP_kinases_N"/>
    <property type="match status" value="1"/>
</dbReference>
<proteinExistence type="inferred from homology"/>
<dbReference type="InterPro" id="IPR012043">
    <property type="entry name" value="PoK"/>
</dbReference>
<dbReference type="GO" id="GO:0015937">
    <property type="term" value="P:coenzyme A biosynthetic process"/>
    <property type="evidence" value="ECO:0007669"/>
    <property type="project" value="UniProtKB-UniRule"/>
</dbReference>
<protein>
    <recommendedName>
        <fullName evidence="1">Pantoate kinase</fullName>
        <shortName evidence="1">PoK</shortName>
        <ecNumber evidence="1">2.7.1.169</ecNumber>
    </recommendedName>
</protein>
<dbReference type="AlphaFoldDB" id="A0A097QRK3"/>
<dbReference type="NCBIfam" id="NF041122">
    <property type="entry name" value="panto_kin_Thplsm"/>
    <property type="match status" value="1"/>
</dbReference>
<dbReference type="STRING" id="1505907.TEU_01430"/>
<dbReference type="SUPFAM" id="SSF54211">
    <property type="entry name" value="Ribosomal protein S5 domain 2-like"/>
    <property type="match status" value="1"/>
</dbReference>
<dbReference type="HAMAP" id="MF_02223">
    <property type="entry name" value="Pantoate_kinase"/>
    <property type="match status" value="1"/>
</dbReference>
<evidence type="ECO:0000259" key="2">
    <source>
        <dbReference type="Pfam" id="PF00288"/>
    </source>
</evidence>
<keyword evidence="1" id="KW-0808">Transferase</keyword>
<reference evidence="3 4" key="1">
    <citation type="journal article" date="2015" name="Int. J. Syst. Evol. Microbiol.">
        <title>Thermococcus eurythermalis sp. nov., a conditional piezophilic hyperthermophilic archaeon with a wide temperature range isolated from an oil-immersed chimney in the Guaymas Basin.</title>
        <authorList>
            <person name="Zhao W."/>
            <person name="Zeng X."/>
            <person name="Xiao X."/>
        </authorList>
    </citation>
    <scope>NUCLEOTIDE SEQUENCE [LARGE SCALE GENOMIC DNA]</scope>
    <source>
        <strain evidence="3 4">A501</strain>
    </source>
</reference>
<dbReference type="EC" id="2.7.1.169" evidence="1"/>
<dbReference type="Proteomes" id="UP000029980">
    <property type="component" value="Chromosome"/>
</dbReference>
<dbReference type="OrthoDB" id="85822at2157"/>
<evidence type="ECO:0000256" key="1">
    <source>
        <dbReference type="HAMAP-Rule" id="MF_02223"/>
    </source>
</evidence>
<dbReference type="InterPro" id="IPR053616">
    <property type="entry name" value="GHMP_kinase_PoK-type"/>
</dbReference>
<comment type="similarity">
    <text evidence="1">Belongs to the GHMP kinase family. PoK subfamily.</text>
</comment>
<dbReference type="GO" id="GO:0016301">
    <property type="term" value="F:kinase activity"/>
    <property type="evidence" value="ECO:0007669"/>
    <property type="project" value="UniProtKB-UniRule"/>
</dbReference>
<comment type="pathway">
    <text evidence="1">Cofactor biosynthesis; coenzyme A biosynthesis.</text>
</comment>
<comment type="catalytic activity">
    <reaction evidence="1">
        <text>(R)-pantoate + ATP = (R)-4-phosphopantoate + ADP + H(+)</text>
        <dbReference type="Rhea" id="RHEA:28246"/>
        <dbReference type="ChEBI" id="CHEBI:15378"/>
        <dbReference type="ChEBI" id="CHEBI:15980"/>
        <dbReference type="ChEBI" id="CHEBI:30616"/>
        <dbReference type="ChEBI" id="CHEBI:61294"/>
        <dbReference type="ChEBI" id="CHEBI:456216"/>
        <dbReference type="EC" id="2.7.1.169"/>
    </reaction>
</comment>
<gene>
    <name evidence="3" type="ORF">TEU_01430</name>
</gene>
<keyword evidence="1" id="KW-0173">Coenzyme A biosynthesis</keyword>
<dbReference type="PANTHER" id="PTHR42282:SF1">
    <property type="entry name" value="PANTOATE KINASE"/>
    <property type="match status" value="1"/>
</dbReference>
<dbReference type="RefSeq" id="WP_050002088.1">
    <property type="nucleotide sequence ID" value="NZ_CP008887.1"/>
</dbReference>
<dbReference type="GO" id="GO:0005524">
    <property type="term" value="F:ATP binding"/>
    <property type="evidence" value="ECO:0007669"/>
    <property type="project" value="UniProtKB-KW"/>
</dbReference>
<comment type="function">
    <text evidence="1">Phosphorylates (R)-pantoate to form (R)-4-phosphopantoate in the CoA biosynthesis pathway.</text>
</comment>
<sequence length="304" mass="32830">MLVRAFVPAHITAFFVPRFNDDPLRAGSLGAGINLDKGTNIFASIETGTLERHIHVAFNGEPVKREEAVISYSVAERLVPEGFIGEVEIWQYFDFPNGYGFGNSAGGALGTALALSYRFGGTWLRAAQTAHEAEVRHRGGLGDVIAQLAGGIEVRVKAGGPGIGVVDNLFFGDYKVLVVPLGKLSTREVLDGDVVKAIEAEGSKALEKLLAEPTPERMMALARDFAEKTGLLNGEVLELARELDKVISTPSSMIMLGKGLFALVRGEEVESIKAILADLEVPYDIVEIYEGKPRVERWFEGGSK</sequence>
<dbReference type="HOGENOM" id="CLU_081191_0_0_2"/>
<feature type="domain" description="GHMP kinase N-terminal" evidence="2">
    <location>
        <begin position="83"/>
        <end position="151"/>
    </location>
</feature>
<dbReference type="PIRSF" id="PIRSF016896">
    <property type="entry name" value="GHMP_arc_MJ0969"/>
    <property type="match status" value="1"/>
</dbReference>
<keyword evidence="1" id="KW-0067">ATP-binding</keyword>
<keyword evidence="1 3" id="KW-0418">Kinase</keyword>
<dbReference type="EMBL" id="CP008887">
    <property type="protein sequence ID" value="AIU69104.1"/>
    <property type="molecule type" value="Genomic_DNA"/>
</dbReference>